<evidence type="ECO:0000256" key="6">
    <source>
        <dbReference type="ARBA" id="ARBA00022729"/>
    </source>
</evidence>
<dbReference type="PROSITE" id="PS00107">
    <property type="entry name" value="PROTEIN_KINASE_ATP"/>
    <property type="match status" value="2"/>
</dbReference>
<dbReference type="SMART" id="SM00181">
    <property type="entry name" value="EGF"/>
    <property type="match status" value="8"/>
</dbReference>
<dbReference type="PANTHER" id="PTHR24416">
    <property type="entry name" value="TYROSINE-PROTEIN KINASE RECEPTOR"/>
    <property type="match status" value="1"/>
</dbReference>
<dbReference type="InterPro" id="IPR011009">
    <property type="entry name" value="Kinase-like_dom_sf"/>
</dbReference>
<evidence type="ECO:0000256" key="2">
    <source>
        <dbReference type="ARBA" id="ARBA00011902"/>
    </source>
</evidence>
<dbReference type="RefSeq" id="XP_035660173.1">
    <property type="nucleotide sequence ID" value="XM_035804280.1"/>
</dbReference>
<dbReference type="Proteomes" id="UP000001554">
    <property type="component" value="Chromosome 17"/>
</dbReference>
<dbReference type="GO" id="GO:0005524">
    <property type="term" value="F:ATP binding"/>
    <property type="evidence" value="ECO:0007669"/>
    <property type="project" value="UniProtKB-UniRule"/>
</dbReference>
<feature type="domain" description="Ig-like" evidence="19">
    <location>
        <begin position="353"/>
        <end position="439"/>
    </location>
</feature>
<comment type="caution">
    <text evidence="15">Lacks conserved residue(s) required for the propagation of feature annotation.</text>
</comment>
<evidence type="ECO:0000256" key="3">
    <source>
        <dbReference type="ARBA" id="ARBA00022536"/>
    </source>
</evidence>
<dbReference type="InterPro" id="IPR003599">
    <property type="entry name" value="Ig_sub"/>
</dbReference>
<dbReference type="GO" id="GO:0007169">
    <property type="term" value="P:cell surface receptor protein tyrosine kinase signaling pathway"/>
    <property type="evidence" value="ECO:0000318"/>
    <property type="project" value="GO_Central"/>
</dbReference>
<feature type="disulfide bond" evidence="15">
    <location>
        <begin position="1521"/>
        <end position="1530"/>
    </location>
</feature>
<evidence type="ECO:0000256" key="4">
    <source>
        <dbReference type="ARBA" id="ARBA00022553"/>
    </source>
</evidence>
<evidence type="ECO:0000256" key="12">
    <source>
        <dbReference type="ARBA" id="ARBA00023157"/>
    </source>
</evidence>
<dbReference type="PANTHER" id="PTHR24416:SF617">
    <property type="entry name" value="RET ONCOGENE, ISOFORM A"/>
    <property type="match status" value="1"/>
</dbReference>
<dbReference type="GeneID" id="118404898"/>
<keyword evidence="20" id="KW-1185">Reference proteome</keyword>
<feature type="domain" description="EGF-like" evidence="18">
    <location>
        <begin position="316"/>
        <end position="351"/>
    </location>
</feature>
<evidence type="ECO:0000256" key="10">
    <source>
        <dbReference type="ARBA" id="ARBA00023136"/>
    </source>
</evidence>
<dbReference type="Gene3D" id="2.60.40.10">
    <property type="entry name" value="Immunoglobulins"/>
    <property type="match status" value="2"/>
</dbReference>
<dbReference type="SUPFAM" id="SSF56112">
    <property type="entry name" value="Protein kinase-like (PK-like)"/>
    <property type="match status" value="2"/>
</dbReference>
<dbReference type="PRINTS" id="PR00011">
    <property type="entry name" value="EGFLAMININ"/>
</dbReference>
<dbReference type="InterPro" id="IPR001245">
    <property type="entry name" value="Ser-Thr/Tyr_kinase_cat_dom"/>
</dbReference>
<feature type="domain" description="EGF-like" evidence="18">
    <location>
        <begin position="1453"/>
        <end position="1488"/>
    </location>
</feature>
<evidence type="ECO:0000256" key="13">
    <source>
        <dbReference type="ARBA" id="ARBA00023180"/>
    </source>
</evidence>
<proteinExistence type="predicted"/>
<keyword evidence="14" id="KW-0393">Immunoglobulin domain</keyword>
<feature type="domain" description="Ig-like" evidence="19">
    <location>
        <begin position="1315"/>
        <end position="1388"/>
    </location>
</feature>
<keyword evidence="8 16" id="KW-0067">ATP-binding</keyword>
<organism evidence="20 21">
    <name type="scientific">Branchiostoma floridae</name>
    <name type="common">Florida lancelet</name>
    <name type="synonym">Amphioxus</name>
    <dbReference type="NCBI Taxonomy" id="7739"/>
    <lineage>
        <taxon>Eukaryota</taxon>
        <taxon>Metazoa</taxon>
        <taxon>Chordata</taxon>
        <taxon>Cephalochordata</taxon>
        <taxon>Leptocardii</taxon>
        <taxon>Amphioxiformes</taxon>
        <taxon>Branchiostomatidae</taxon>
        <taxon>Branchiostoma</taxon>
    </lineage>
</organism>
<evidence type="ECO:0000256" key="1">
    <source>
        <dbReference type="ARBA" id="ARBA00004479"/>
    </source>
</evidence>
<keyword evidence="7" id="KW-0677">Repeat</keyword>
<dbReference type="InterPro" id="IPR020635">
    <property type="entry name" value="Tyr_kinase_cat_dom"/>
</dbReference>
<feature type="disulfide bond" evidence="15">
    <location>
        <begin position="341"/>
        <end position="350"/>
    </location>
</feature>
<dbReference type="Pfam" id="PF07714">
    <property type="entry name" value="PK_Tyr_Ser-Thr"/>
    <property type="match status" value="2"/>
</dbReference>
<sequence>MAVNLQTNFVMLVGYLILTLRITLSITDTFQVSVPENVAVGNTIFSLPRNHAGEKAELPCAEIDGDPYHRFNVTKNCTIVVANPLDWSVQSAYLLNIGMVLYNTSVGVQLSDVVGYPPVYNESCETTINPNVISALFSLTYEAEGVTANGDVLYTRQTWAWPEYSHHLDAPWNANTNNSDCTARMAFYTTWADDVVTLKDIWYNGRRQLTCRAGPEQPLFLVGELFNLDLGREDKSRIQKLRQFIPNSVVDDMKHNFIVLFTSVFPAKEVKLYSCKLPSSQRILLRTTVDDRTVEIASVEYVDIEIRPVGCPVGKYGFLCDKNCICKNGARCHGFNGACKCPPGWTGVACDIPQQDVSVTTTPSDPRHIFLSSNVAFHCRVYNFDAKTISLRFPNGSEKRSNDENNMTVTVSNIQLTDSGYYTCTVFDKKGHSVNATIAVDVHCPLNYKGVGCDEVCDCLQGADCDRWAGCVCPPGWTGTNCQTKCPHGTYGKHCAKYCNCHNEATCSPSDGRCNCTDGWYGMDCQKTCPNRRFGRRCQQVCTCKNNATCDNVDGSCACVTPWTGRNCDQLQTSRDEPLLESLVPLGSLVVLVAIVAAILYKTGILACSAPNTREEDKILFELRKMEQDLAQSLQPGWLGRWEKKIHHLTPGPLIGEGMFGQVRRAQLRTPERQLDVAAKTVRVEDSQSYRDFYREAAILVAVHQMQERDGNDRKSNIIRLVGLITKSAEKYILLEYAPKGDLLGFLRGTKNEEYVLENLLGYAVHIARALQELERLRIAHRDVAARNVLITADDLAKLADFGLARDVYTTTQYVRANRPGVDELLPLKWMALESIETGEYTCESDVWSFGVLLWEIATLGKDPCYDGRTQLSFLQMVGILRQGIRMKRPPGCPEELYRLMRACWRDVPATRPTPEGMEKRLLQLRRTLLPPEAMQMETAFHNQPMTKFLRLCFIRDKIMKVNLQTKFIMLVGYLILLLQTTVSVTDKFQVYVPENVVVGETIFSLPGTRAGGKAELPCAEMDGDPYHRFNVTKNCTILVANPLEWSVQSVYLLKIGWGLYNISVGVQLSDVVGYPTVYNESCETGISTNVSVISSLFSFTLRAEGLTANGDVMYMRRPWPNGRDSRSLRRAPWNTNTNNGDCTFRVAFYAAYVDDLVALTDMWDNKIRQVTCRAGPEQPIFLVVELFNLGLGKDDKSRIQKLRRFVPNSVVDDEKYNLIVLFTSVFPMKEVKLFSCKIPSSQRILSRTSIDGRTVEIANIEYVDIEIRPVGCPVGKYGFLCDKNCICKNGARCHGFNGACKCPPGWKGVACDIPKQDVLVTTTPSDPRHIFFSSNVAFHCRVYNLDAKTISLRFPNGSEKRGNDENNMTVTVSNIQLTDSGYYTCTVFDTDGHCLNATVVVDVHCPLNYKGIGCEEVCDCLQGASCDRWAGCVCPPGWTGTNCQTKCPHGTYGKRCAKYCNCHNEATCSPSDGRCNCTDGWYGTDCQKTCPNRRFGRRCQQVCTCKNNATCNNVDGSCACVTPWTGRNCDQLLQTSRDEPLLESLVPLGSLVVLVAIVMAILFKTGILACSAPDTREEDMILFELRKMEQDLAQSLQPGWLGRWEKKIHHLTPGPLIGEGMFGLVRRAQLRTRKRQLDVAAKTVRVEDSQSYRDFYREAAILVAVHQMQERDGNERKSNIIRLVGLITKSAEKYILLEYAPKGDFLGFLRGIKNEEYALENLLGYAVHIARALQELERLRIAHRDVAARNVLITADDVAKLADFGLARDVYATTQYVRANRSGVDELLPLKWMALESIETGEYTCESDVWSFGVLLWEIATLGKDPCYDGRTQLSFLQMVGILRQGIRMKRPPGCPEDLYRLMRACWRDVPATRPTPEGLEKRLMQLRRTFLPPEAIQMETAL</sequence>
<keyword evidence="16" id="KW-0547">Nucleotide-binding</keyword>
<keyword evidence="9" id="KW-1133">Transmembrane helix</keyword>
<dbReference type="PROSITE" id="PS50026">
    <property type="entry name" value="EGF_3"/>
    <property type="match status" value="5"/>
</dbReference>
<dbReference type="InterPro" id="IPR003598">
    <property type="entry name" value="Ig_sub2"/>
</dbReference>
<keyword evidence="5" id="KW-0812">Transmembrane</keyword>
<feature type="binding site" evidence="16">
    <location>
        <position position="1643"/>
    </location>
    <ligand>
        <name>ATP</name>
        <dbReference type="ChEBI" id="CHEBI:30616"/>
    </ligand>
</feature>
<dbReference type="InterPro" id="IPR000719">
    <property type="entry name" value="Prot_kinase_dom"/>
</dbReference>
<evidence type="ECO:0000256" key="7">
    <source>
        <dbReference type="ARBA" id="ARBA00022737"/>
    </source>
</evidence>
<keyword evidence="11" id="KW-0418">Kinase</keyword>
<name>A0A9J7KHE7_BRAFL</name>
<feature type="disulfide bond" evidence="15">
    <location>
        <begin position="516"/>
        <end position="525"/>
    </location>
</feature>
<protein>
    <recommendedName>
        <fullName evidence="2">receptor protein-tyrosine kinase</fullName>
        <ecNumber evidence="2">2.7.10.1</ecNumber>
    </recommendedName>
</protein>
<dbReference type="SUPFAM" id="SSF48726">
    <property type="entry name" value="Immunoglobulin"/>
    <property type="match status" value="2"/>
</dbReference>
<evidence type="ECO:0000256" key="5">
    <source>
        <dbReference type="ARBA" id="ARBA00022692"/>
    </source>
</evidence>
<accession>A0A9J7KHE7</accession>
<feature type="domain" description="EGF-like" evidence="18">
    <location>
        <begin position="491"/>
        <end position="526"/>
    </location>
</feature>
<feature type="domain" description="EGF-like" evidence="18">
    <location>
        <begin position="534"/>
        <end position="569"/>
    </location>
</feature>
<keyword evidence="6" id="KW-0732">Signal</keyword>
<evidence type="ECO:0000256" key="9">
    <source>
        <dbReference type="ARBA" id="ARBA00022989"/>
    </source>
</evidence>
<dbReference type="PRINTS" id="PR00109">
    <property type="entry name" value="TYRKINASE"/>
</dbReference>
<evidence type="ECO:0000259" key="18">
    <source>
        <dbReference type="PROSITE" id="PS50026"/>
    </source>
</evidence>
<evidence type="ECO:0000256" key="14">
    <source>
        <dbReference type="ARBA" id="ARBA00023319"/>
    </source>
</evidence>
<evidence type="ECO:0000313" key="20">
    <source>
        <dbReference type="Proteomes" id="UP000001554"/>
    </source>
</evidence>
<keyword evidence="11" id="KW-0808">Transferase</keyword>
<keyword evidence="3 15" id="KW-0245">EGF-like domain</keyword>
<dbReference type="PROSITE" id="PS50835">
    <property type="entry name" value="IG_LIKE"/>
    <property type="match status" value="2"/>
</dbReference>
<dbReference type="GO" id="GO:0043235">
    <property type="term" value="C:receptor complex"/>
    <property type="evidence" value="ECO:0000318"/>
    <property type="project" value="GO_Central"/>
</dbReference>
<dbReference type="FunFam" id="2.170.300.10:FF:000041">
    <property type="entry name" value="Tyrosine protein kinase receptor tie-1, putative"/>
    <property type="match status" value="1"/>
</dbReference>
<dbReference type="InterPro" id="IPR013783">
    <property type="entry name" value="Ig-like_fold"/>
</dbReference>
<dbReference type="SMART" id="SM00408">
    <property type="entry name" value="IGc2"/>
    <property type="match status" value="2"/>
</dbReference>
<keyword evidence="13" id="KW-0325">Glycoprotein</keyword>
<evidence type="ECO:0000256" key="15">
    <source>
        <dbReference type="PROSITE-ProRule" id="PRU00076"/>
    </source>
</evidence>
<feature type="disulfide bond" evidence="15">
    <location>
        <begin position="1478"/>
        <end position="1487"/>
    </location>
</feature>
<dbReference type="FunFam" id="2.170.300.10:FF:000022">
    <property type="entry name" value="Uncharacterized protein"/>
    <property type="match status" value="2"/>
</dbReference>
<keyword evidence="12 15" id="KW-1015">Disulfide bond</keyword>
<reference evidence="21" key="2">
    <citation type="submission" date="2025-08" db="UniProtKB">
        <authorList>
            <consortium name="RefSeq"/>
        </authorList>
    </citation>
    <scope>IDENTIFICATION</scope>
    <source>
        <strain evidence="21">S238N-H82</strain>
        <tissue evidence="21">Testes</tissue>
    </source>
</reference>
<feature type="domain" description="Protein kinase" evidence="17">
    <location>
        <begin position="1612"/>
        <end position="1893"/>
    </location>
</feature>
<dbReference type="EC" id="2.7.10.1" evidence="2"/>
<dbReference type="PROSITE" id="PS00022">
    <property type="entry name" value="EGF_1"/>
    <property type="match status" value="7"/>
</dbReference>
<dbReference type="SMART" id="SM00219">
    <property type="entry name" value="TyrKc"/>
    <property type="match status" value="2"/>
</dbReference>
<dbReference type="InterPro" id="IPR017441">
    <property type="entry name" value="Protein_kinase_ATP_BS"/>
</dbReference>
<dbReference type="InterPro" id="IPR007110">
    <property type="entry name" value="Ig-like_dom"/>
</dbReference>
<evidence type="ECO:0000259" key="17">
    <source>
        <dbReference type="PROSITE" id="PS50011"/>
    </source>
</evidence>
<keyword evidence="11" id="KW-0829">Tyrosine-protein kinase</keyword>
<gene>
    <name evidence="21" type="primary">LOC118404898</name>
</gene>
<evidence type="ECO:0000256" key="8">
    <source>
        <dbReference type="ARBA" id="ARBA00022840"/>
    </source>
</evidence>
<dbReference type="OrthoDB" id="10346078at2759"/>
<dbReference type="InterPro" id="IPR000742">
    <property type="entry name" value="EGF"/>
</dbReference>
<feature type="disulfide bond" evidence="15">
    <location>
        <begin position="559"/>
        <end position="568"/>
    </location>
</feature>
<feature type="binding site" evidence="16">
    <location>
        <position position="680"/>
    </location>
    <ligand>
        <name>ATP</name>
        <dbReference type="ChEBI" id="CHEBI:30616"/>
    </ligand>
</feature>
<dbReference type="FunFam" id="2.170.300.10:FF:000028">
    <property type="entry name" value="Uncharacterized protein"/>
    <property type="match status" value="1"/>
</dbReference>
<dbReference type="SMART" id="SM00409">
    <property type="entry name" value="IG"/>
    <property type="match status" value="2"/>
</dbReference>
<dbReference type="Gene3D" id="1.10.510.10">
    <property type="entry name" value="Transferase(Phosphotransferase) domain 1"/>
    <property type="match status" value="2"/>
</dbReference>
<keyword evidence="10" id="KW-0472">Membrane</keyword>
<dbReference type="PROSITE" id="PS50011">
    <property type="entry name" value="PROTEIN_KINASE_DOM"/>
    <property type="match status" value="2"/>
</dbReference>
<dbReference type="InterPro" id="IPR036179">
    <property type="entry name" value="Ig-like_dom_sf"/>
</dbReference>
<feature type="domain" description="EGF-like" evidence="18">
    <location>
        <begin position="1496"/>
        <end position="1531"/>
    </location>
</feature>
<comment type="subcellular location">
    <subcellularLocation>
        <location evidence="1">Membrane</location>
        <topology evidence="1">Single-pass type I membrane protein</topology>
    </subcellularLocation>
</comment>
<dbReference type="GO" id="GO:0005886">
    <property type="term" value="C:plasma membrane"/>
    <property type="evidence" value="ECO:0000318"/>
    <property type="project" value="GO_Central"/>
</dbReference>
<dbReference type="Gene3D" id="2.170.300.10">
    <property type="entry name" value="Tie2 ligand-binding domain superfamily"/>
    <property type="match status" value="4"/>
</dbReference>
<keyword evidence="4" id="KW-0597">Phosphoprotein</keyword>
<dbReference type="KEGG" id="bfo:118404898"/>
<dbReference type="FunFam" id="1.10.510.10:FF:000593">
    <property type="entry name" value="Uncharacterized protein"/>
    <property type="match status" value="2"/>
</dbReference>
<reference evidence="20" key="1">
    <citation type="journal article" date="2020" name="Nat. Ecol. Evol.">
        <title>Deeply conserved synteny resolves early events in vertebrate evolution.</title>
        <authorList>
            <person name="Simakov O."/>
            <person name="Marletaz F."/>
            <person name="Yue J.X."/>
            <person name="O'Connell B."/>
            <person name="Jenkins J."/>
            <person name="Brandt A."/>
            <person name="Calef R."/>
            <person name="Tung C.H."/>
            <person name="Huang T.K."/>
            <person name="Schmutz J."/>
            <person name="Satoh N."/>
            <person name="Yu J.K."/>
            <person name="Putnam N.H."/>
            <person name="Green R.E."/>
            <person name="Rokhsar D.S."/>
        </authorList>
    </citation>
    <scope>NUCLEOTIDE SEQUENCE [LARGE SCALE GENOMIC DNA]</scope>
    <source>
        <strain evidence="20">S238N-H82</strain>
    </source>
</reference>
<dbReference type="CDD" id="cd00054">
    <property type="entry name" value="EGF_CA"/>
    <property type="match status" value="3"/>
</dbReference>
<dbReference type="InterPro" id="IPR050122">
    <property type="entry name" value="RTK"/>
</dbReference>
<dbReference type="Pfam" id="PF13927">
    <property type="entry name" value="Ig_3"/>
    <property type="match status" value="1"/>
</dbReference>
<evidence type="ECO:0000313" key="21">
    <source>
        <dbReference type="RefSeq" id="XP_035660173.1"/>
    </source>
</evidence>
<dbReference type="GO" id="GO:0004714">
    <property type="term" value="F:transmembrane receptor protein tyrosine kinase activity"/>
    <property type="evidence" value="ECO:0000318"/>
    <property type="project" value="GO_Central"/>
</dbReference>
<evidence type="ECO:0000256" key="16">
    <source>
        <dbReference type="PROSITE-ProRule" id="PRU10141"/>
    </source>
</evidence>
<evidence type="ECO:0000256" key="11">
    <source>
        <dbReference type="ARBA" id="ARBA00023137"/>
    </source>
</evidence>
<evidence type="ECO:0000259" key="19">
    <source>
        <dbReference type="PROSITE" id="PS50835"/>
    </source>
</evidence>
<feature type="domain" description="Protein kinase" evidence="17">
    <location>
        <begin position="649"/>
        <end position="930"/>
    </location>
</feature>
<dbReference type="CDD" id="cd00192">
    <property type="entry name" value="PTKc"/>
    <property type="match status" value="2"/>
</dbReference>
<dbReference type="PROSITE" id="PS01186">
    <property type="entry name" value="EGF_2"/>
    <property type="match status" value="4"/>
</dbReference>